<name>A0ABX0JWC9_9PROT</name>
<evidence type="ECO:0000313" key="5">
    <source>
        <dbReference type="EMBL" id="NHN86285.1"/>
    </source>
</evidence>
<dbReference type="InterPro" id="IPR002698">
    <property type="entry name" value="FTHF_cligase"/>
</dbReference>
<reference evidence="5 6" key="1">
    <citation type="journal article" date="2020" name="Int. J. Syst. Evol. Microbiol.">
        <title>Novel acetic acid bacteria from cider fermentations: Acetobacter conturbans sp. nov. and Acetobacter fallax sp. nov.</title>
        <authorList>
            <person name="Sombolestani A.S."/>
            <person name="Cleenwerck I."/>
            <person name="Cnockaert M."/>
            <person name="Borremans W."/>
            <person name="Wieme A.D."/>
            <person name="De Vuyst L."/>
            <person name="Vandamme P."/>
        </authorList>
    </citation>
    <scope>NUCLEOTIDE SEQUENCE [LARGE SCALE GENOMIC DNA]</scope>
    <source>
        <strain evidence="5 6">LMG 30640</strain>
    </source>
</reference>
<keyword evidence="3 4" id="KW-0067">ATP-binding</keyword>
<proteinExistence type="inferred from homology"/>
<dbReference type="SUPFAM" id="SSF100950">
    <property type="entry name" value="NagB/RpiA/CoA transferase-like"/>
    <property type="match status" value="1"/>
</dbReference>
<dbReference type="NCBIfam" id="TIGR02727">
    <property type="entry name" value="MTHFS_bact"/>
    <property type="match status" value="1"/>
</dbReference>
<dbReference type="Gene3D" id="3.40.50.10420">
    <property type="entry name" value="NagB/RpiA/CoA transferase-like"/>
    <property type="match status" value="1"/>
</dbReference>
<evidence type="ECO:0000256" key="4">
    <source>
        <dbReference type="RuleBase" id="RU361279"/>
    </source>
</evidence>
<evidence type="ECO:0000256" key="3">
    <source>
        <dbReference type="ARBA" id="ARBA00022840"/>
    </source>
</evidence>
<dbReference type="PANTHER" id="PTHR23407:SF1">
    <property type="entry name" value="5-FORMYLTETRAHYDROFOLATE CYCLO-LIGASE"/>
    <property type="match status" value="1"/>
</dbReference>
<evidence type="ECO:0000313" key="6">
    <source>
        <dbReference type="Proteomes" id="UP000635278"/>
    </source>
</evidence>
<dbReference type="InterPro" id="IPR024185">
    <property type="entry name" value="FTHF_cligase-like_sf"/>
</dbReference>
<protein>
    <recommendedName>
        <fullName evidence="4">5-formyltetrahydrofolate cyclo-ligase</fullName>
        <ecNumber evidence="4">6.3.3.2</ecNumber>
    </recommendedName>
</protein>
<keyword evidence="4" id="KW-0479">Metal-binding</keyword>
<sequence>MVAPQMFSNTHMHDDPPDIAAAKRALRATCQAARQPDRTTSEAVHTRLLDLLLSHDDARTIACVWPLDGEIDLRPLCKALHDQDRIVCLPDTPRRGYPLTFRLWTPASIMLEGRFGTRHPDGPAIRPDFILVPMLAFDRRGYRLGYGGGYYDRTLATLPDARPVGYALSTQEQPAIPTGPHDIALPLIVTDRETIRC</sequence>
<accession>A0ABX0JWC9</accession>
<comment type="similarity">
    <text evidence="1 4">Belongs to the 5-formyltetrahydrofolate cyclo-ligase family.</text>
</comment>
<evidence type="ECO:0000256" key="2">
    <source>
        <dbReference type="ARBA" id="ARBA00022741"/>
    </source>
</evidence>
<comment type="cofactor">
    <cofactor evidence="4">
        <name>Mg(2+)</name>
        <dbReference type="ChEBI" id="CHEBI:18420"/>
    </cofactor>
</comment>
<dbReference type="Proteomes" id="UP000635278">
    <property type="component" value="Unassembled WGS sequence"/>
</dbReference>
<dbReference type="EMBL" id="WOTB01000030">
    <property type="protein sequence ID" value="NHN86285.1"/>
    <property type="molecule type" value="Genomic_DNA"/>
</dbReference>
<keyword evidence="6" id="KW-1185">Reference proteome</keyword>
<dbReference type="PANTHER" id="PTHR23407">
    <property type="entry name" value="ATPASE INHIBITOR/5-FORMYLTETRAHYDROFOLATE CYCLO-LIGASE"/>
    <property type="match status" value="1"/>
</dbReference>
<evidence type="ECO:0000256" key="1">
    <source>
        <dbReference type="ARBA" id="ARBA00010638"/>
    </source>
</evidence>
<dbReference type="InterPro" id="IPR037171">
    <property type="entry name" value="NagB/RpiA_transferase-like"/>
</dbReference>
<organism evidence="5 6">
    <name type="scientific">Acetobacter musti</name>
    <dbReference type="NCBI Taxonomy" id="864732"/>
    <lineage>
        <taxon>Bacteria</taxon>
        <taxon>Pseudomonadati</taxon>
        <taxon>Pseudomonadota</taxon>
        <taxon>Alphaproteobacteria</taxon>
        <taxon>Acetobacterales</taxon>
        <taxon>Acetobacteraceae</taxon>
        <taxon>Acetobacter</taxon>
    </lineage>
</organism>
<keyword evidence="5" id="KW-0436">Ligase</keyword>
<dbReference type="GO" id="GO:0030272">
    <property type="term" value="F:5-formyltetrahydrofolate cyclo-ligase activity"/>
    <property type="evidence" value="ECO:0007669"/>
    <property type="project" value="UniProtKB-EC"/>
</dbReference>
<dbReference type="Pfam" id="PF01812">
    <property type="entry name" value="5-FTHF_cyc-lig"/>
    <property type="match status" value="1"/>
</dbReference>
<keyword evidence="2 4" id="KW-0547">Nucleotide-binding</keyword>
<keyword evidence="4" id="KW-0460">Magnesium</keyword>
<comment type="caution">
    <text evidence="5">The sequence shown here is derived from an EMBL/GenBank/DDBJ whole genome shotgun (WGS) entry which is preliminary data.</text>
</comment>
<comment type="catalytic activity">
    <reaction evidence="4">
        <text>(6S)-5-formyl-5,6,7,8-tetrahydrofolate + ATP = (6R)-5,10-methenyltetrahydrofolate + ADP + phosphate</text>
        <dbReference type="Rhea" id="RHEA:10488"/>
        <dbReference type="ChEBI" id="CHEBI:30616"/>
        <dbReference type="ChEBI" id="CHEBI:43474"/>
        <dbReference type="ChEBI" id="CHEBI:57455"/>
        <dbReference type="ChEBI" id="CHEBI:57457"/>
        <dbReference type="ChEBI" id="CHEBI:456216"/>
        <dbReference type="EC" id="6.3.3.2"/>
    </reaction>
</comment>
<dbReference type="EC" id="6.3.3.2" evidence="4"/>
<dbReference type="PIRSF" id="PIRSF006806">
    <property type="entry name" value="FTHF_cligase"/>
    <property type="match status" value="1"/>
</dbReference>
<gene>
    <name evidence="5" type="ORF">GOB93_16800</name>
</gene>